<dbReference type="AlphaFoldDB" id="A0A0Q1BDW6"/>
<dbReference type="Gene3D" id="3.40.50.1820">
    <property type="entry name" value="alpha/beta hydrolase"/>
    <property type="match status" value="1"/>
</dbReference>
<evidence type="ECO:0000313" key="1">
    <source>
        <dbReference type="EMBL" id="KQB38605.1"/>
    </source>
</evidence>
<comment type="caution">
    <text evidence="1">The sequence shown here is derived from an EMBL/GenBank/DDBJ whole genome shotgun (WGS) entry which is preliminary data.</text>
</comment>
<dbReference type="PATRIC" id="fig|362413.3.peg.1912"/>
<dbReference type="InterPro" id="IPR053145">
    <property type="entry name" value="AB_hydrolase_Est10"/>
</dbReference>
<dbReference type="RefSeq" id="WP_055097430.1">
    <property type="nucleotide sequence ID" value="NZ_JRLF01000014.1"/>
</dbReference>
<accession>A0A0Q1BDW6</accession>
<protein>
    <submittedName>
        <fullName evidence="1">Putative carboxymethylenebutenolidase</fullName>
    </submittedName>
</protein>
<dbReference type="STRING" id="362413.RC62_1964"/>
<reference evidence="1 2" key="1">
    <citation type="submission" date="2014-09" db="EMBL/GenBank/DDBJ databases">
        <title>Genome sequence of Flavobacterium aquidurense RC62.</title>
        <authorList>
            <person name="Kim J.F."/>
            <person name="Kwak M.-J."/>
        </authorList>
    </citation>
    <scope>NUCLEOTIDE SEQUENCE [LARGE SCALE GENOMIC DNA]</scope>
    <source>
        <strain evidence="1 2">RC62</strain>
    </source>
</reference>
<dbReference type="PANTHER" id="PTHR43265">
    <property type="entry name" value="ESTERASE ESTD"/>
    <property type="match status" value="1"/>
</dbReference>
<dbReference type="PANTHER" id="PTHR43265:SF1">
    <property type="entry name" value="ESTERASE ESTD"/>
    <property type="match status" value="1"/>
</dbReference>
<dbReference type="OrthoDB" id="1118238at2"/>
<dbReference type="InterPro" id="IPR029058">
    <property type="entry name" value="AB_hydrolase_fold"/>
</dbReference>
<dbReference type="Proteomes" id="UP000050443">
    <property type="component" value="Unassembled WGS sequence"/>
</dbReference>
<organism evidence="1 2">
    <name type="scientific">Flavobacterium aquidurense</name>
    <dbReference type="NCBI Taxonomy" id="362413"/>
    <lineage>
        <taxon>Bacteria</taxon>
        <taxon>Pseudomonadati</taxon>
        <taxon>Bacteroidota</taxon>
        <taxon>Flavobacteriia</taxon>
        <taxon>Flavobacteriales</taxon>
        <taxon>Flavobacteriaceae</taxon>
        <taxon>Flavobacterium</taxon>
    </lineage>
</organism>
<dbReference type="SUPFAM" id="SSF53474">
    <property type="entry name" value="alpha/beta-Hydrolases"/>
    <property type="match status" value="1"/>
</dbReference>
<evidence type="ECO:0000313" key="2">
    <source>
        <dbReference type="Proteomes" id="UP000050443"/>
    </source>
</evidence>
<proteinExistence type="predicted"/>
<dbReference type="EMBL" id="JRLF01000014">
    <property type="protein sequence ID" value="KQB38605.1"/>
    <property type="molecule type" value="Genomic_DNA"/>
</dbReference>
<gene>
    <name evidence="1" type="ORF">RC62_1964</name>
</gene>
<dbReference type="GO" id="GO:0052689">
    <property type="term" value="F:carboxylic ester hydrolase activity"/>
    <property type="evidence" value="ECO:0007669"/>
    <property type="project" value="TreeGrafter"/>
</dbReference>
<name>A0A0Q1BDW6_9FLAO</name>
<sequence>MPIETIKKLNVEALDYNKIISKIDMLFKTKLFLLIFLFINLNLFSQNKEDKYIDQNGFRKINIVSKKDTISFLTTNADKKIIKPTILFLQGSLAKPLIFHDSTGASVTAFPFEIDEYLKKFNFIIIARHGIPIVGSYETDTEGYLDINGKVPIEFVKNDNLKYRTAQAKAVLNYLYKQKWVQKDSIFVIGHSEGYRVAAKLSENNRKIAKLVCMSANPFNRIAEYVLKSRIESLSTPSDSLLQKEIEQDIESFKNIPKNIELYKNDFETYNRMSYNNVLSFESMLKFKNPILITYGTEDIGSLNNDLLPFLLREKKLTMFVYPDLDHNYNKKEIDKNGKELESSYHWDSVFKDVQNWLLKKV</sequence>